<dbReference type="InterPro" id="IPR002347">
    <property type="entry name" value="SDR_fam"/>
</dbReference>
<reference evidence="4" key="1">
    <citation type="submission" date="2015-01" db="EMBL/GenBank/DDBJ databases">
        <title>The Genome Sequence of Cladophialophora bantiana CBS 173.52.</title>
        <authorList>
            <consortium name="The Broad Institute Genomics Platform"/>
            <person name="Cuomo C."/>
            <person name="de Hoog S."/>
            <person name="Gorbushina A."/>
            <person name="Stielow B."/>
            <person name="Teixiera M."/>
            <person name="Abouelleil A."/>
            <person name="Chapman S.B."/>
            <person name="Priest M."/>
            <person name="Young S.K."/>
            <person name="Wortman J."/>
            <person name="Nusbaum C."/>
            <person name="Birren B."/>
        </authorList>
    </citation>
    <scope>NUCLEOTIDE SEQUENCE [LARGE SCALE GENOMIC DNA]</scope>
    <source>
        <strain evidence="4">CBS 173.52</strain>
    </source>
</reference>
<dbReference type="PRINTS" id="PR00080">
    <property type="entry name" value="SDRFAMILY"/>
</dbReference>
<evidence type="ECO:0000313" key="5">
    <source>
        <dbReference type="Proteomes" id="UP000053789"/>
    </source>
</evidence>
<name>A0A0D2EAM3_CLAB1</name>
<dbReference type="PRINTS" id="PR00081">
    <property type="entry name" value="GDHRDH"/>
</dbReference>
<keyword evidence="3" id="KW-0560">Oxidoreductase</keyword>
<accession>A0A0D2EAM3</accession>
<organism evidence="4 5">
    <name type="scientific">Cladophialophora bantiana (strain ATCC 10958 / CBS 173.52 / CDC B-1940 / NIH 8579)</name>
    <name type="common">Xylohypha bantiana</name>
    <dbReference type="NCBI Taxonomy" id="1442370"/>
    <lineage>
        <taxon>Eukaryota</taxon>
        <taxon>Fungi</taxon>
        <taxon>Dikarya</taxon>
        <taxon>Ascomycota</taxon>
        <taxon>Pezizomycotina</taxon>
        <taxon>Eurotiomycetes</taxon>
        <taxon>Chaetothyriomycetidae</taxon>
        <taxon>Chaetothyriales</taxon>
        <taxon>Herpotrichiellaceae</taxon>
        <taxon>Cladophialophora</taxon>
    </lineage>
</organism>
<dbReference type="RefSeq" id="XP_016613850.1">
    <property type="nucleotide sequence ID" value="XM_016769998.1"/>
</dbReference>
<evidence type="ECO:0000256" key="1">
    <source>
        <dbReference type="ARBA" id="ARBA00006484"/>
    </source>
</evidence>
<dbReference type="HOGENOM" id="CLU_010194_1_0_1"/>
<dbReference type="OrthoDB" id="1669814at2759"/>
<keyword evidence="5" id="KW-1185">Reference proteome</keyword>
<dbReference type="InterPro" id="IPR036291">
    <property type="entry name" value="NAD(P)-bd_dom_sf"/>
</dbReference>
<dbReference type="GeneID" id="27705220"/>
<evidence type="ECO:0008006" key="6">
    <source>
        <dbReference type="Google" id="ProtNLM"/>
    </source>
</evidence>
<dbReference type="PANTHER" id="PTHR24321:SF8">
    <property type="entry name" value="ESTRADIOL 17-BETA-DEHYDROGENASE 8-RELATED"/>
    <property type="match status" value="1"/>
</dbReference>
<keyword evidence="2" id="KW-0521">NADP</keyword>
<gene>
    <name evidence="4" type="ORF">Z519_12292</name>
</gene>
<comment type="similarity">
    <text evidence="1">Belongs to the short-chain dehydrogenases/reductases (SDR) family.</text>
</comment>
<dbReference type="GO" id="GO:0016491">
    <property type="term" value="F:oxidoreductase activity"/>
    <property type="evidence" value="ECO:0007669"/>
    <property type="project" value="UniProtKB-KW"/>
</dbReference>
<evidence type="ECO:0000313" key="4">
    <source>
        <dbReference type="EMBL" id="KIW87181.1"/>
    </source>
</evidence>
<dbReference type="AlphaFoldDB" id="A0A0D2EAM3"/>
<dbReference type="Proteomes" id="UP000053789">
    <property type="component" value="Unassembled WGS sequence"/>
</dbReference>
<dbReference type="VEuPathDB" id="FungiDB:Z519_12292"/>
<dbReference type="EMBL" id="KN847006">
    <property type="protein sequence ID" value="KIW87181.1"/>
    <property type="molecule type" value="Genomic_DNA"/>
</dbReference>
<dbReference type="Gene3D" id="3.40.50.720">
    <property type="entry name" value="NAD(P)-binding Rossmann-like Domain"/>
    <property type="match status" value="1"/>
</dbReference>
<proteinExistence type="inferred from homology"/>
<protein>
    <recommendedName>
        <fullName evidence="6">Oxidoreductase</fullName>
    </recommendedName>
</protein>
<dbReference type="Pfam" id="PF13561">
    <property type="entry name" value="adh_short_C2"/>
    <property type="match status" value="1"/>
</dbReference>
<evidence type="ECO:0000256" key="2">
    <source>
        <dbReference type="ARBA" id="ARBA00022857"/>
    </source>
</evidence>
<dbReference type="InterPro" id="IPR020904">
    <property type="entry name" value="Sc_DH/Rdtase_CS"/>
</dbReference>
<sequence>MASLEGKVISITGAASGMGRQLAKLAASRGAKLALADIQEEPLKQLLDELVSSGVDATGTRVNVASDKEVDAWVEATINHFGQLDGAANLAGVEGKHGLSGSLVNQANEEWDFILSINLTGLMYCVRAQLRVMKSGSSIVNASSIVGLVGRPGMCAYAVSKHGVAGLTKTAAKEAGPSGIRVNAVAPGSIETPMLQRVFDTEAVGARAFSTAPLGRNGKPEEVAKLFAFLLSDDSSYISGGVYLIDGGLIA</sequence>
<dbReference type="FunFam" id="3.40.50.720:FF:000084">
    <property type="entry name" value="Short-chain dehydrogenase reductase"/>
    <property type="match status" value="1"/>
</dbReference>
<dbReference type="PROSITE" id="PS00061">
    <property type="entry name" value="ADH_SHORT"/>
    <property type="match status" value="1"/>
</dbReference>
<dbReference type="SUPFAM" id="SSF51735">
    <property type="entry name" value="NAD(P)-binding Rossmann-fold domains"/>
    <property type="match status" value="1"/>
</dbReference>
<dbReference type="PANTHER" id="PTHR24321">
    <property type="entry name" value="DEHYDROGENASES, SHORT CHAIN"/>
    <property type="match status" value="1"/>
</dbReference>
<evidence type="ECO:0000256" key="3">
    <source>
        <dbReference type="ARBA" id="ARBA00023002"/>
    </source>
</evidence>